<name>A0ABV3QFE6_9GAMM</name>
<proteinExistence type="inferred from homology"/>
<dbReference type="NCBIfam" id="TIGR01511">
    <property type="entry name" value="ATPase-IB1_Cu"/>
    <property type="match status" value="1"/>
</dbReference>
<keyword evidence="14" id="KW-1185">Reference proteome</keyword>
<organism evidence="13 14">
    <name type="scientific">Rhodanobacter lycopersici</name>
    <dbReference type="NCBI Taxonomy" id="3162487"/>
    <lineage>
        <taxon>Bacteria</taxon>
        <taxon>Pseudomonadati</taxon>
        <taxon>Pseudomonadota</taxon>
        <taxon>Gammaproteobacteria</taxon>
        <taxon>Lysobacterales</taxon>
        <taxon>Rhodanobacteraceae</taxon>
        <taxon>Rhodanobacter</taxon>
    </lineage>
</organism>
<dbReference type="SMART" id="SM00746">
    <property type="entry name" value="TRASH"/>
    <property type="match status" value="2"/>
</dbReference>
<dbReference type="Gene3D" id="3.40.1110.10">
    <property type="entry name" value="Calcium-transporting ATPase, cytoplasmic domain N"/>
    <property type="match status" value="1"/>
</dbReference>
<feature type="transmembrane region" description="Helical" evidence="10">
    <location>
        <begin position="527"/>
        <end position="549"/>
    </location>
</feature>
<dbReference type="SUPFAM" id="SSF81653">
    <property type="entry name" value="Calcium ATPase, transduction domain A"/>
    <property type="match status" value="1"/>
</dbReference>
<evidence type="ECO:0000256" key="8">
    <source>
        <dbReference type="ARBA" id="ARBA00022989"/>
    </source>
</evidence>
<evidence type="ECO:0000256" key="11">
    <source>
        <dbReference type="SAM" id="MobiDB-lite"/>
    </source>
</evidence>
<dbReference type="InterPro" id="IPR001757">
    <property type="entry name" value="P_typ_ATPase"/>
</dbReference>
<protein>
    <submittedName>
        <fullName evidence="13">Heavy metal translocating P-type ATPase</fullName>
    </submittedName>
</protein>
<feature type="transmembrane region" description="Helical" evidence="10">
    <location>
        <begin position="555"/>
        <end position="577"/>
    </location>
</feature>
<gene>
    <name evidence="13" type="ORF">ABQJ54_12400</name>
</gene>
<feature type="domain" description="TRASH" evidence="12">
    <location>
        <begin position="20"/>
        <end position="58"/>
    </location>
</feature>
<dbReference type="InterPro" id="IPR007029">
    <property type="entry name" value="YHS_dom"/>
</dbReference>
<feature type="transmembrane region" description="Helical" evidence="10">
    <location>
        <begin position="897"/>
        <end position="918"/>
    </location>
</feature>
<dbReference type="InterPro" id="IPR044492">
    <property type="entry name" value="P_typ_ATPase_HD_dom"/>
</dbReference>
<dbReference type="PANTHER" id="PTHR43520">
    <property type="entry name" value="ATP7, ISOFORM B"/>
    <property type="match status" value="1"/>
</dbReference>
<dbReference type="SFLD" id="SFLDG00002">
    <property type="entry name" value="C1.7:_P-type_atpase_like"/>
    <property type="match status" value="1"/>
</dbReference>
<dbReference type="InterPro" id="IPR027256">
    <property type="entry name" value="P-typ_ATPase_IB"/>
</dbReference>
<keyword evidence="8 10" id="KW-1133">Transmembrane helix</keyword>
<dbReference type="InterPro" id="IPR008250">
    <property type="entry name" value="ATPase_P-typ_transduc_dom_A_sf"/>
</dbReference>
<dbReference type="Gene3D" id="2.70.150.10">
    <property type="entry name" value="Calcium-transporting ATPase, cytoplasmic transduction domain A"/>
    <property type="match status" value="1"/>
</dbReference>
<dbReference type="InterPro" id="IPR011017">
    <property type="entry name" value="TRASH_dom"/>
</dbReference>
<keyword evidence="10" id="KW-1003">Cell membrane</keyword>
<evidence type="ECO:0000259" key="12">
    <source>
        <dbReference type="SMART" id="SM00746"/>
    </source>
</evidence>
<keyword evidence="4 10" id="KW-0479">Metal-binding</keyword>
<dbReference type="SUPFAM" id="SSF47240">
    <property type="entry name" value="Ferritin-like"/>
    <property type="match status" value="2"/>
</dbReference>
<comment type="similarity">
    <text evidence="2 10">Belongs to the cation transport ATPase (P-type) (TC 3.A.3) family. Type IB subfamily.</text>
</comment>
<dbReference type="SFLD" id="SFLDF00027">
    <property type="entry name" value="p-type_atpase"/>
    <property type="match status" value="1"/>
</dbReference>
<evidence type="ECO:0000313" key="13">
    <source>
        <dbReference type="EMBL" id="MEW9572551.1"/>
    </source>
</evidence>
<keyword evidence="9 10" id="KW-0472">Membrane</keyword>
<dbReference type="Gene3D" id="1.10.620.20">
    <property type="entry name" value="Ribonucleotide Reductase, subunit A"/>
    <property type="match status" value="2"/>
</dbReference>
<dbReference type="InterPro" id="IPR036412">
    <property type="entry name" value="HAD-like_sf"/>
</dbReference>
<evidence type="ECO:0000256" key="10">
    <source>
        <dbReference type="RuleBase" id="RU362081"/>
    </source>
</evidence>
<feature type="transmembrane region" description="Helical" evidence="10">
    <location>
        <begin position="335"/>
        <end position="361"/>
    </location>
</feature>
<comment type="caution">
    <text evidence="13">The sequence shown here is derived from an EMBL/GenBank/DDBJ whole genome shotgun (WGS) entry which is preliminary data.</text>
</comment>
<dbReference type="NCBIfam" id="TIGR01494">
    <property type="entry name" value="ATPase_P-type"/>
    <property type="match status" value="1"/>
</dbReference>
<dbReference type="InterPro" id="IPR018303">
    <property type="entry name" value="ATPase_P-typ_P_site"/>
</dbReference>
<dbReference type="PRINTS" id="PR00119">
    <property type="entry name" value="CATATPASE"/>
</dbReference>
<dbReference type="Pfam" id="PF00122">
    <property type="entry name" value="E1-E2_ATPase"/>
    <property type="match status" value="1"/>
</dbReference>
<evidence type="ECO:0000256" key="2">
    <source>
        <dbReference type="ARBA" id="ARBA00006024"/>
    </source>
</evidence>
<dbReference type="Proteomes" id="UP001556220">
    <property type="component" value="Unassembled WGS sequence"/>
</dbReference>
<evidence type="ECO:0000256" key="5">
    <source>
        <dbReference type="ARBA" id="ARBA00022741"/>
    </source>
</evidence>
<dbReference type="InterPro" id="IPR012348">
    <property type="entry name" value="RNR-like"/>
</dbReference>
<feature type="region of interest" description="Disordered" evidence="11">
    <location>
        <begin position="115"/>
        <end position="161"/>
    </location>
</feature>
<evidence type="ECO:0000256" key="6">
    <source>
        <dbReference type="ARBA" id="ARBA00022840"/>
    </source>
</evidence>
<dbReference type="InterPro" id="IPR023298">
    <property type="entry name" value="ATPase_P-typ_TM_dom_sf"/>
</dbReference>
<dbReference type="EMBL" id="JBFOHK010000003">
    <property type="protein sequence ID" value="MEW9572551.1"/>
    <property type="molecule type" value="Genomic_DNA"/>
</dbReference>
<evidence type="ECO:0000256" key="9">
    <source>
        <dbReference type="ARBA" id="ARBA00023136"/>
    </source>
</evidence>
<dbReference type="Pfam" id="PF19335">
    <property type="entry name" value="HMBD"/>
    <property type="match status" value="1"/>
</dbReference>
<dbReference type="InterPro" id="IPR009078">
    <property type="entry name" value="Ferritin-like_SF"/>
</dbReference>
<dbReference type="NCBIfam" id="TIGR01525">
    <property type="entry name" value="ATPase-IB_hvy"/>
    <property type="match status" value="1"/>
</dbReference>
<dbReference type="SUPFAM" id="SSF81665">
    <property type="entry name" value="Calcium ATPase, transmembrane domain M"/>
    <property type="match status" value="1"/>
</dbReference>
<dbReference type="Pfam" id="PF00702">
    <property type="entry name" value="Hydrolase"/>
    <property type="match status" value="1"/>
</dbReference>
<dbReference type="InterPro" id="IPR059000">
    <property type="entry name" value="ATPase_P-type_domA"/>
</dbReference>
<dbReference type="PANTHER" id="PTHR43520:SF8">
    <property type="entry name" value="P-TYPE CU(+) TRANSPORTER"/>
    <property type="match status" value="1"/>
</dbReference>
<dbReference type="SFLD" id="SFLDS00003">
    <property type="entry name" value="Haloacid_Dehalogenase"/>
    <property type="match status" value="1"/>
</dbReference>
<reference evidence="13 14" key="1">
    <citation type="submission" date="2024-06" db="EMBL/GenBank/DDBJ databases">
        <authorList>
            <person name="Woo H."/>
        </authorList>
    </citation>
    <scope>NUCLEOTIDE SEQUENCE [LARGE SCALE GENOMIC DNA]</scope>
    <source>
        <strain evidence="13 14">Si-c</strain>
    </source>
</reference>
<keyword evidence="6 10" id="KW-0067">ATP-binding</keyword>
<dbReference type="SUPFAM" id="SSF56784">
    <property type="entry name" value="HAD-like"/>
    <property type="match status" value="1"/>
</dbReference>
<dbReference type="PRINTS" id="PR00943">
    <property type="entry name" value="CUATPASE"/>
</dbReference>
<keyword evidence="3 10" id="KW-0812">Transmembrane</keyword>
<dbReference type="InterPro" id="IPR023299">
    <property type="entry name" value="ATPase_P-typ_cyto_dom_N"/>
</dbReference>
<dbReference type="Pfam" id="PF04945">
    <property type="entry name" value="YHS"/>
    <property type="match status" value="2"/>
</dbReference>
<comment type="subcellular location">
    <subcellularLocation>
        <location evidence="10">Cell membrane</location>
    </subcellularLocation>
    <subcellularLocation>
        <location evidence="1">Endomembrane system</location>
        <topology evidence="1">Multi-pass membrane protein</topology>
    </subcellularLocation>
</comment>
<feature type="domain" description="TRASH" evidence="12">
    <location>
        <begin position="168"/>
        <end position="206"/>
    </location>
</feature>
<dbReference type="PROSITE" id="PS00154">
    <property type="entry name" value="ATPASE_E1_E2"/>
    <property type="match status" value="1"/>
</dbReference>
<keyword evidence="5 10" id="KW-0547">Nucleotide-binding</keyword>
<feature type="transmembrane region" description="Helical" evidence="10">
    <location>
        <begin position="301"/>
        <end position="323"/>
    </location>
</feature>
<evidence type="ECO:0000256" key="7">
    <source>
        <dbReference type="ARBA" id="ARBA00022967"/>
    </source>
</evidence>
<sequence>MNGQGSCCASMGSADIAARDPVCGMVVDPAISRHRSVHAGSEVHFCCAGCKVKFDAEPERYLGGVPATADGCCPSKLVSLALPVQTPDETHPPPGEPLSLLQGRWDDLQARKSLRNEEAGPDGVSAMDGANPAGRGFRQAATQEPPSPPAPLPRAGSRAPHASRLVKDPVCGMTVDPQATAHHATHDGHDYHFCAARCREKFVADPEAYLGGRKPAPPAPAGTIYTCPMHPEVQQVGPGDCPKCGMALEPMMPTLDEDDDGELTAMSRRFWTLLAFAVPVFLLAMGPHLSDWHLPSPWDGIAGWIEALLSTVVVLWGGAPFFARGWRSLRPWSPNMYTLIALGTGVAWAYSAVAFLLPGIFPAAFRDMHGRVGVYFESAAVIVTLVTLGDFLELRARRRTGAALKALLGLAPKTARRIAADGSEADVPLDEVQAGDTLRVRPGEKVPVDGVVLEGTSHVDESMLTGEPMPVAKGNGDKLAGGTLNRDGALVMRAEKVGGATLLAQIVALVAQAQRSKAPLQRVADKVAAWFVPAVAAVAVLAFMAWAVFGPSPRLAHALIAAVSVLIIACPCALGLATPISIMVASGHGAQHGVLFRDAGAIEALQDIDTLVVDKTGTLTEGRPSLTGLVVLGGQSRERLLALAAALERPSEHPLAHAVVSAADAESVAMLAATGFRALTGCGVAAAVDGATVALGNAKLLQELGIVLGEEANARAEALRGQGATVMHLAVDGVLAALLAVADRIKPEAPQIVAALKAAGLRVVMLTGDNATTAQAVAGRLGIDEVQAEVSPADKAAAVKALRGEGRKVAMAGDGVNDAPALAAADVGIAMGNGSDVAMESAQVTLVKGELGAILRARTLSQATVRNIRQNLFFAFVYNGVGVPLAAGVLYPVFGIVLSPMIAALAMSLSSVSVVSNASRLRHTAL</sequence>
<dbReference type="CDD" id="cd02094">
    <property type="entry name" value="P-type_ATPase_Cu-like"/>
    <property type="match status" value="1"/>
</dbReference>
<dbReference type="InterPro" id="IPR045800">
    <property type="entry name" value="HMBD"/>
</dbReference>
<evidence type="ECO:0000256" key="1">
    <source>
        <dbReference type="ARBA" id="ARBA00004127"/>
    </source>
</evidence>
<evidence type="ECO:0000313" key="14">
    <source>
        <dbReference type="Proteomes" id="UP001556220"/>
    </source>
</evidence>
<feature type="transmembrane region" description="Helical" evidence="10">
    <location>
        <begin position="373"/>
        <end position="392"/>
    </location>
</feature>
<keyword evidence="7" id="KW-1278">Translocase</keyword>
<dbReference type="InterPro" id="IPR023214">
    <property type="entry name" value="HAD_sf"/>
</dbReference>
<feature type="transmembrane region" description="Helical" evidence="10">
    <location>
        <begin position="270"/>
        <end position="289"/>
    </location>
</feature>
<dbReference type="Gene3D" id="3.40.50.1000">
    <property type="entry name" value="HAD superfamily/HAD-like"/>
    <property type="match status" value="1"/>
</dbReference>
<accession>A0ABV3QFE6</accession>
<feature type="transmembrane region" description="Helical" evidence="10">
    <location>
        <begin position="872"/>
        <end position="891"/>
    </location>
</feature>
<evidence type="ECO:0000256" key="4">
    <source>
        <dbReference type="ARBA" id="ARBA00022723"/>
    </source>
</evidence>
<evidence type="ECO:0000256" key="3">
    <source>
        <dbReference type="ARBA" id="ARBA00022692"/>
    </source>
</evidence>